<proteinExistence type="predicted"/>
<comment type="caution">
    <text evidence="2">The sequence shown here is derived from an EMBL/GenBank/DDBJ whole genome shotgun (WGS) entry which is preliminary data.</text>
</comment>
<keyword evidence="1" id="KW-0812">Transmembrane</keyword>
<name>A0A7X9DJY0_UNCKA</name>
<dbReference type="Proteomes" id="UP000526033">
    <property type="component" value="Unassembled WGS sequence"/>
</dbReference>
<dbReference type="EMBL" id="JAAZNL010000012">
    <property type="protein sequence ID" value="NMB69812.1"/>
    <property type="molecule type" value="Genomic_DNA"/>
</dbReference>
<protein>
    <submittedName>
        <fullName evidence="2">Uncharacterized protein</fullName>
    </submittedName>
</protein>
<dbReference type="AlphaFoldDB" id="A0A7X9DJY0"/>
<reference evidence="2 3" key="1">
    <citation type="journal article" date="2020" name="Biotechnol. Biofuels">
        <title>New insights from the biogas microbiome by comprehensive genome-resolved metagenomics of nearly 1600 species originating from multiple anaerobic digesters.</title>
        <authorList>
            <person name="Campanaro S."/>
            <person name="Treu L."/>
            <person name="Rodriguez-R L.M."/>
            <person name="Kovalovszki A."/>
            <person name="Ziels R.M."/>
            <person name="Maus I."/>
            <person name="Zhu X."/>
            <person name="Kougias P.G."/>
            <person name="Basile A."/>
            <person name="Luo G."/>
            <person name="Schluter A."/>
            <person name="Konstantinidis K.T."/>
            <person name="Angelidaki I."/>
        </authorList>
    </citation>
    <scope>NUCLEOTIDE SEQUENCE [LARGE SCALE GENOMIC DNA]</scope>
    <source>
        <strain evidence="2">AS27yjCOA_165</strain>
    </source>
</reference>
<evidence type="ECO:0000313" key="3">
    <source>
        <dbReference type="Proteomes" id="UP000526033"/>
    </source>
</evidence>
<accession>A0A7X9DJY0</accession>
<keyword evidence="1" id="KW-1133">Transmembrane helix</keyword>
<evidence type="ECO:0000313" key="2">
    <source>
        <dbReference type="EMBL" id="NMB69812.1"/>
    </source>
</evidence>
<keyword evidence="1" id="KW-0472">Membrane</keyword>
<sequence length="446" mass="47496">MKTLGEFFHNSWKVLLVLVVVVAVILMTVGFFSARNVVAQTTTDLDVVTAERDVLALQVGELQTAVQTSVDEKSALQVQIDQLVAEKAKAVSDQAALQIAAQDAIAQRDALKSQLDAIAEAEVAKAEAAAAAQAAKEPVTQDEVYAQEIAKFAVEPNYHRGENPAKGVTISVPANSQSVNFAGHAQIAIKGQIVNVPWQSATENLFLLINNSSDQADFTVTGFPDTGFSTWIYRPGLSAEYRKLAALSVGNPTHCGLTNGCEKAYIYVLTWDGNALSYTTEEIKDEFNLTFAAAPVPSIDWTTLSATDGVYAMRKLLGQPASVISVNDISLPVRLGVTAGKDHLIVLPAGSKVIGPDGISQDFVEPATVILSNAGSDTVVYEVWLTASGTIAHEEYRYGFNVADTVPVLLKALTEMPTAFGLTAAPAEPSVFVATFDGSTVFDQLK</sequence>
<organism evidence="2 3">
    <name type="scientific">candidate division WWE3 bacterium</name>
    <dbReference type="NCBI Taxonomy" id="2053526"/>
    <lineage>
        <taxon>Bacteria</taxon>
        <taxon>Katanobacteria</taxon>
    </lineage>
</organism>
<feature type="transmembrane region" description="Helical" evidence="1">
    <location>
        <begin position="12"/>
        <end position="32"/>
    </location>
</feature>
<gene>
    <name evidence="2" type="ORF">GYA27_01240</name>
</gene>
<evidence type="ECO:0000256" key="1">
    <source>
        <dbReference type="SAM" id="Phobius"/>
    </source>
</evidence>